<dbReference type="GO" id="GO:0030313">
    <property type="term" value="C:cell envelope"/>
    <property type="evidence" value="ECO:0007669"/>
    <property type="project" value="UniProtKB-SubCell"/>
</dbReference>
<dbReference type="GO" id="GO:0006508">
    <property type="term" value="P:proteolysis"/>
    <property type="evidence" value="ECO:0007669"/>
    <property type="project" value="InterPro"/>
</dbReference>
<dbReference type="PANTHER" id="PTHR32347">
    <property type="entry name" value="EFFLUX SYSTEM COMPONENT YKNX-RELATED"/>
    <property type="match status" value="1"/>
</dbReference>
<protein>
    <submittedName>
        <fullName evidence="12">Peptidase M50</fullName>
    </submittedName>
</protein>
<keyword evidence="7 9" id="KW-0175">Coiled coil</keyword>
<name>A0A364NSR3_9PROT</name>
<dbReference type="Pfam" id="PF02163">
    <property type="entry name" value="Peptidase_M50"/>
    <property type="match status" value="1"/>
</dbReference>
<dbReference type="Proteomes" id="UP000251075">
    <property type="component" value="Unassembled WGS sequence"/>
</dbReference>
<dbReference type="OrthoDB" id="9759690at2"/>
<evidence type="ECO:0000256" key="7">
    <source>
        <dbReference type="ARBA" id="ARBA00023054"/>
    </source>
</evidence>
<keyword evidence="13" id="KW-1185">Reference proteome</keyword>
<feature type="transmembrane region" description="Helical" evidence="10">
    <location>
        <begin position="378"/>
        <end position="397"/>
    </location>
</feature>
<evidence type="ECO:0000256" key="10">
    <source>
        <dbReference type="SAM" id="Phobius"/>
    </source>
</evidence>
<dbReference type="PANTHER" id="PTHR32347:SF23">
    <property type="entry name" value="BLL5650 PROTEIN"/>
    <property type="match status" value="1"/>
</dbReference>
<feature type="transmembrane region" description="Helical" evidence="10">
    <location>
        <begin position="209"/>
        <end position="227"/>
    </location>
</feature>
<evidence type="ECO:0000256" key="1">
    <source>
        <dbReference type="ARBA" id="ARBA00001947"/>
    </source>
</evidence>
<keyword evidence="6 10" id="KW-1133">Transmembrane helix</keyword>
<evidence type="ECO:0000256" key="6">
    <source>
        <dbReference type="ARBA" id="ARBA00022989"/>
    </source>
</evidence>
<feature type="transmembrane region" description="Helical" evidence="10">
    <location>
        <begin position="418"/>
        <end position="436"/>
    </location>
</feature>
<dbReference type="EMBL" id="PGTO01000035">
    <property type="protein sequence ID" value="RAU20116.1"/>
    <property type="molecule type" value="Genomic_DNA"/>
</dbReference>
<keyword evidence="8 10" id="KW-0472">Membrane</keyword>
<dbReference type="GO" id="GO:0016020">
    <property type="term" value="C:membrane"/>
    <property type="evidence" value="ECO:0007669"/>
    <property type="project" value="UniProtKB-SubCell"/>
</dbReference>
<gene>
    <name evidence="12" type="ORF">CU669_20090</name>
</gene>
<comment type="similarity">
    <text evidence="4">Belongs to the peptidase M50B family.</text>
</comment>
<keyword evidence="5 10" id="KW-0812">Transmembrane</keyword>
<comment type="subcellular location">
    <subcellularLocation>
        <location evidence="3">Cell envelope</location>
    </subcellularLocation>
    <subcellularLocation>
        <location evidence="2">Membrane</location>
        <topology evidence="2">Multi-pass membrane protein</topology>
    </subcellularLocation>
</comment>
<dbReference type="InterPro" id="IPR050465">
    <property type="entry name" value="UPF0194_transport"/>
</dbReference>
<evidence type="ECO:0000256" key="8">
    <source>
        <dbReference type="ARBA" id="ARBA00023136"/>
    </source>
</evidence>
<evidence type="ECO:0000256" key="9">
    <source>
        <dbReference type="SAM" id="Coils"/>
    </source>
</evidence>
<evidence type="ECO:0000256" key="2">
    <source>
        <dbReference type="ARBA" id="ARBA00004141"/>
    </source>
</evidence>
<evidence type="ECO:0000313" key="12">
    <source>
        <dbReference type="EMBL" id="RAU20116.1"/>
    </source>
</evidence>
<proteinExistence type="inferred from homology"/>
<sequence>MEAALALPPLRDELSLHPGPTSLDGSPSWTIRDPVRNRYFRIGWIAFEALSRWNESPATVAEAVNADTTLDIDAEDVLDVARFLVGNQLTRPQSPADTRRLAEQAAALHPSWFQWLLHHYLFFRIPLVRPDRGLDWLAPWVAWLGSTGFRRTTMAALVLGLILIARQWDVFAASFVDNLSLSGMLSYGVALTVVKVIHELAHAFTAKRFGCRVPTMGVAFLVMWPVLYTDVNETWMLASRRQRLLVGSAGIAAELSVAAWATLAWAFLPDGALRQAMFVLATLTWVSSLAINLSPFMRFDGYFLLMDALEIPNLHPRAFAMARWWLREALFGLGEDAPEAMPPARRHALVTFAFAVWIYRLALFLGIAVLVYHFFIKAVGVALFVVEIGWFVALPIWSELRQWAERKTVILAGRRWRSFAFGLGSLLLVALIPWHSTIEAPAVLSAEVATPLFLPAPSRLASMEVARNQHVTKGTRLLIFTSPDMERRRAASAARLTGKNAELEAVRLDPFGRERLSALTEEVSRLQAEQAALEAEAERLILVAPHDGIVLDLLPNLHPGDWLSPKQQLGLVRADDRPQAVAYVTEDDLERIRIGDEASFIPRGLDHFRRHGTVTGIDRNPARTLPEQTLAAPYGGDIPVRPQGQALVPQGSYFRVTMAMDGAPPDIKLVGHADIKGQGQSLIGRAVRSMLVVLVREWGA</sequence>
<reference evidence="12 13" key="1">
    <citation type="submission" date="2017-11" db="EMBL/GenBank/DDBJ databases">
        <title>Draft genome sequence of magnetotactic bacterium Magnetospirillum kuznetsovii LBB-42.</title>
        <authorList>
            <person name="Grouzdev D.S."/>
            <person name="Rysina M.S."/>
            <person name="Baslerov R.V."/>
            <person name="Koziaeva V."/>
        </authorList>
    </citation>
    <scope>NUCLEOTIDE SEQUENCE [LARGE SCALE GENOMIC DNA]</scope>
    <source>
        <strain evidence="12 13">LBB-42</strain>
    </source>
</reference>
<organism evidence="12 13">
    <name type="scientific">Paramagnetospirillum kuznetsovii</name>
    <dbReference type="NCBI Taxonomy" id="2053833"/>
    <lineage>
        <taxon>Bacteria</taxon>
        <taxon>Pseudomonadati</taxon>
        <taxon>Pseudomonadota</taxon>
        <taxon>Alphaproteobacteria</taxon>
        <taxon>Rhodospirillales</taxon>
        <taxon>Magnetospirillaceae</taxon>
        <taxon>Paramagnetospirillum</taxon>
    </lineage>
</organism>
<feature type="transmembrane region" description="Helical" evidence="10">
    <location>
        <begin position="349"/>
        <end position="372"/>
    </location>
</feature>
<comment type="cofactor">
    <cofactor evidence="1">
        <name>Zn(2+)</name>
        <dbReference type="ChEBI" id="CHEBI:29105"/>
    </cofactor>
</comment>
<dbReference type="RefSeq" id="WP_112147378.1">
    <property type="nucleotide sequence ID" value="NZ_PGTO01000035.1"/>
</dbReference>
<evidence type="ECO:0000256" key="4">
    <source>
        <dbReference type="ARBA" id="ARBA00007931"/>
    </source>
</evidence>
<feature type="domain" description="Peptidase M50" evidence="11">
    <location>
        <begin position="189"/>
        <end position="267"/>
    </location>
</feature>
<dbReference type="InterPro" id="IPR008915">
    <property type="entry name" value="Peptidase_M50"/>
</dbReference>
<feature type="coiled-coil region" evidence="9">
    <location>
        <begin position="516"/>
        <end position="543"/>
    </location>
</feature>
<feature type="transmembrane region" description="Helical" evidence="10">
    <location>
        <begin position="247"/>
        <end position="268"/>
    </location>
</feature>
<accession>A0A364NSR3</accession>
<evidence type="ECO:0000256" key="5">
    <source>
        <dbReference type="ARBA" id="ARBA00022692"/>
    </source>
</evidence>
<comment type="caution">
    <text evidence="12">The sequence shown here is derived from an EMBL/GenBank/DDBJ whole genome shotgun (WGS) entry which is preliminary data.</text>
</comment>
<evidence type="ECO:0000256" key="3">
    <source>
        <dbReference type="ARBA" id="ARBA00004196"/>
    </source>
</evidence>
<dbReference type="AlphaFoldDB" id="A0A364NSR3"/>
<evidence type="ECO:0000259" key="11">
    <source>
        <dbReference type="Pfam" id="PF02163"/>
    </source>
</evidence>
<evidence type="ECO:0000313" key="13">
    <source>
        <dbReference type="Proteomes" id="UP000251075"/>
    </source>
</evidence>